<comment type="caution">
    <text evidence="1">The sequence shown here is derived from an EMBL/GenBank/DDBJ whole genome shotgun (WGS) entry which is preliminary data.</text>
</comment>
<keyword evidence="2" id="KW-1185">Reference proteome</keyword>
<dbReference type="AlphaFoldDB" id="A0A929FDS2"/>
<protein>
    <submittedName>
        <fullName evidence="1">Uncharacterized protein</fullName>
    </submittedName>
</protein>
<evidence type="ECO:0000313" key="1">
    <source>
        <dbReference type="EMBL" id="MBE9070868.1"/>
    </source>
</evidence>
<reference evidence="1" key="1">
    <citation type="submission" date="2020-10" db="EMBL/GenBank/DDBJ databases">
        <authorList>
            <person name="Castelo-Branco R."/>
            <person name="Eusebio N."/>
            <person name="Adriana R."/>
            <person name="Vieira A."/>
            <person name="Brugerolle De Fraissinette N."/>
            <person name="Rezende De Castro R."/>
            <person name="Schneider M.P."/>
            <person name="Vasconcelos V."/>
            <person name="Leao P.N."/>
        </authorList>
    </citation>
    <scope>NUCLEOTIDE SEQUENCE</scope>
    <source>
        <strain evidence="1">LEGE 11479</strain>
    </source>
</reference>
<name>A0A929FDS2_LEPEC</name>
<sequence>MFQESNQGAAAPTVQRVPDYLPEHLYENVRLIALGSLTVVRLTIQDLHSRHYAEPNDWSRPLPTGRPNEVMAILTKRVRVD</sequence>
<dbReference type="RefSeq" id="WP_193996702.1">
    <property type="nucleotide sequence ID" value="NZ_JADEXP010000567.1"/>
</dbReference>
<accession>A0A929FDS2</accession>
<dbReference type="Proteomes" id="UP000615026">
    <property type="component" value="Unassembled WGS sequence"/>
</dbReference>
<proteinExistence type="predicted"/>
<gene>
    <name evidence="1" type="ORF">IQ260_29975</name>
</gene>
<organism evidence="1 2">
    <name type="scientific">Leptolyngbya cf. ectocarpi LEGE 11479</name>
    <dbReference type="NCBI Taxonomy" id="1828722"/>
    <lineage>
        <taxon>Bacteria</taxon>
        <taxon>Bacillati</taxon>
        <taxon>Cyanobacteriota</taxon>
        <taxon>Cyanophyceae</taxon>
        <taxon>Leptolyngbyales</taxon>
        <taxon>Leptolyngbyaceae</taxon>
        <taxon>Leptolyngbya group</taxon>
        <taxon>Leptolyngbya</taxon>
    </lineage>
</organism>
<evidence type="ECO:0000313" key="2">
    <source>
        <dbReference type="Proteomes" id="UP000615026"/>
    </source>
</evidence>
<dbReference type="EMBL" id="JADEXP010000567">
    <property type="protein sequence ID" value="MBE9070868.1"/>
    <property type="molecule type" value="Genomic_DNA"/>
</dbReference>